<dbReference type="InterPro" id="IPR045697">
    <property type="entry name" value="DUF5919"/>
</dbReference>
<dbReference type="EMBL" id="BOPD01000057">
    <property type="protein sequence ID" value="GIJ36609.1"/>
    <property type="molecule type" value="Genomic_DNA"/>
</dbReference>
<dbReference type="Proteomes" id="UP000607311">
    <property type="component" value="Unassembled WGS sequence"/>
</dbReference>
<name>A0A9W5UX86_9ACTN</name>
<dbReference type="Pfam" id="PF19319">
    <property type="entry name" value="DUF5919"/>
    <property type="match status" value="1"/>
</dbReference>
<dbReference type="AlphaFoldDB" id="A0A9W5UX86"/>
<dbReference type="RefSeq" id="WP_093401840.1">
    <property type="nucleotide sequence ID" value="NZ_BOPD01000057.1"/>
</dbReference>
<sequence>MPSQPPKPRTATVLTRRHLQTGLTVSIAMVVGVLGVFDVVDPSTVAAATLATLALLAFDLAEERRDLAHVVPLLTRVVRALHRLPGELPGEPRLAASTSGLNIDLAGAADVRLVGVTLGRTLRNIAEPLARRLAEGALVRIAVIDPATSAPAEAARRATLPDDRGIFTNRLRPTLDLVREVAESARGTGRIEVRLLPFVPSFGLIMVDAEGEAGRLYVDVYSHRPAGAEPVLALTQAGSPQWYRHYLREFDHIWAHGQPIDLLPAEPAPCPV</sequence>
<evidence type="ECO:0000313" key="3">
    <source>
        <dbReference type="Proteomes" id="UP000607311"/>
    </source>
</evidence>
<organism evidence="2 3">
    <name type="scientific">Micromonospora sediminimaris</name>
    <dbReference type="NCBI Taxonomy" id="547162"/>
    <lineage>
        <taxon>Bacteria</taxon>
        <taxon>Bacillati</taxon>
        <taxon>Actinomycetota</taxon>
        <taxon>Actinomycetes</taxon>
        <taxon>Micromonosporales</taxon>
        <taxon>Micromonosporaceae</taxon>
        <taxon>Micromonospora</taxon>
    </lineage>
</organism>
<reference evidence="2" key="1">
    <citation type="submission" date="2021-01" db="EMBL/GenBank/DDBJ databases">
        <title>Whole genome shotgun sequence of Verrucosispora sediminis NBRC 107745.</title>
        <authorList>
            <person name="Komaki H."/>
            <person name="Tamura T."/>
        </authorList>
    </citation>
    <scope>NUCLEOTIDE SEQUENCE</scope>
    <source>
        <strain evidence="2">NBRC 107745</strain>
    </source>
</reference>
<protein>
    <recommendedName>
        <fullName evidence="1">DUF5919 domain-containing protein</fullName>
    </recommendedName>
</protein>
<evidence type="ECO:0000313" key="2">
    <source>
        <dbReference type="EMBL" id="GIJ36609.1"/>
    </source>
</evidence>
<comment type="caution">
    <text evidence="2">The sequence shown here is derived from an EMBL/GenBank/DDBJ whole genome shotgun (WGS) entry which is preliminary data.</text>
</comment>
<proteinExistence type="predicted"/>
<dbReference type="OrthoDB" id="8438314at2"/>
<accession>A0A9W5UX86</accession>
<feature type="domain" description="DUF5919" evidence="1">
    <location>
        <begin position="114"/>
        <end position="260"/>
    </location>
</feature>
<keyword evidence="3" id="KW-1185">Reference proteome</keyword>
<gene>
    <name evidence="2" type="ORF">Vse01_57570</name>
</gene>
<evidence type="ECO:0000259" key="1">
    <source>
        <dbReference type="Pfam" id="PF19319"/>
    </source>
</evidence>